<dbReference type="InterPro" id="IPR003713">
    <property type="entry name" value="FliS"/>
</dbReference>
<keyword evidence="7" id="KW-0966">Cell projection</keyword>
<dbReference type="InterPro" id="IPR036584">
    <property type="entry name" value="FliS_sf"/>
</dbReference>
<dbReference type="Gene3D" id="1.20.120.340">
    <property type="entry name" value="Flagellar protein FliS"/>
    <property type="match status" value="1"/>
</dbReference>
<keyword evidence="7" id="KW-0969">Cilium</keyword>
<dbReference type="PANTHER" id="PTHR34773:SF1">
    <property type="entry name" value="FLAGELLAR SECRETION CHAPERONE FLIS"/>
    <property type="match status" value="1"/>
</dbReference>
<keyword evidence="5" id="KW-0143">Chaperone</keyword>
<dbReference type="Pfam" id="PF02561">
    <property type="entry name" value="FliS"/>
    <property type="match status" value="1"/>
</dbReference>
<dbReference type="EMBL" id="CP102381">
    <property type="protein sequence ID" value="WEJ63373.1"/>
    <property type="molecule type" value="Genomic_DNA"/>
</dbReference>
<name>A0ABY8CFZ9_9GAMM</name>
<evidence type="ECO:0000256" key="6">
    <source>
        <dbReference type="PIRNR" id="PIRNR039090"/>
    </source>
</evidence>
<proteinExistence type="inferred from homology"/>
<dbReference type="RefSeq" id="WP_275595626.1">
    <property type="nucleotide sequence ID" value="NZ_CP102381.1"/>
</dbReference>
<accession>A0ABY8CFZ9</accession>
<dbReference type="PIRSF" id="PIRSF039090">
    <property type="entry name" value="Flis"/>
    <property type="match status" value="1"/>
</dbReference>
<evidence type="ECO:0000313" key="8">
    <source>
        <dbReference type="Proteomes" id="UP001222275"/>
    </source>
</evidence>
<evidence type="ECO:0000313" key="7">
    <source>
        <dbReference type="EMBL" id="WEJ63373.1"/>
    </source>
</evidence>
<evidence type="ECO:0000256" key="4">
    <source>
        <dbReference type="ARBA" id="ARBA00022795"/>
    </source>
</evidence>
<keyword evidence="7" id="KW-0282">Flagellum</keyword>
<gene>
    <name evidence="7" type="primary">fliS</name>
    <name evidence="7" type="ORF">NR989_03710</name>
</gene>
<dbReference type="Proteomes" id="UP001222275">
    <property type="component" value="Chromosome"/>
</dbReference>
<sequence length="145" mass="16758">MNQLRQKQFAQKYASNYVETSVSEATPHKLVQMLYEGVIRHLKVSKVFMEQKNYEKKAFHLNKSLSIINGLKTGVDIENAGDVAANIYELYDYCYRTVFSASRDNDLSKIDEILTIFSDLDESWKQMPSEIKQATRSKIKTLAHQ</sequence>
<keyword evidence="3 6" id="KW-0963">Cytoplasm</keyword>
<evidence type="ECO:0000256" key="5">
    <source>
        <dbReference type="ARBA" id="ARBA00023186"/>
    </source>
</evidence>
<reference evidence="7 8" key="1">
    <citation type="submission" date="2022-06" db="EMBL/GenBank/DDBJ databases">
        <title>Thiomicrohabdus sp. nov, an obligately chemolithoautotrophic, sulfur-oxidizing bacterium isolated from beach of Guanyin Mountain. Amoy.</title>
        <authorList>
            <person name="Zhu H."/>
        </authorList>
    </citation>
    <scope>NUCLEOTIDE SEQUENCE [LARGE SCALE GENOMIC DNA]</scope>
    <source>
        <strain evidence="7 8">XGS-01</strain>
    </source>
</reference>
<evidence type="ECO:0000256" key="1">
    <source>
        <dbReference type="ARBA" id="ARBA00004514"/>
    </source>
</evidence>
<comment type="similarity">
    <text evidence="2 6">Belongs to the FliS family.</text>
</comment>
<keyword evidence="4 6" id="KW-1005">Bacterial flagellum biogenesis</keyword>
<protein>
    <recommendedName>
        <fullName evidence="6">Flagellar secretion chaperone FliS</fullName>
    </recommendedName>
</protein>
<dbReference type="SUPFAM" id="SSF101116">
    <property type="entry name" value="Flagellar export chaperone FliS"/>
    <property type="match status" value="1"/>
</dbReference>
<keyword evidence="8" id="KW-1185">Reference proteome</keyword>
<dbReference type="PANTHER" id="PTHR34773">
    <property type="entry name" value="FLAGELLAR SECRETION CHAPERONE FLIS"/>
    <property type="match status" value="1"/>
</dbReference>
<organism evidence="7 8">
    <name type="scientific">Thiomicrorhabdus lithotrophica</name>
    <dbReference type="NCBI Taxonomy" id="2949997"/>
    <lineage>
        <taxon>Bacteria</taxon>
        <taxon>Pseudomonadati</taxon>
        <taxon>Pseudomonadota</taxon>
        <taxon>Gammaproteobacteria</taxon>
        <taxon>Thiotrichales</taxon>
        <taxon>Piscirickettsiaceae</taxon>
        <taxon>Thiomicrorhabdus</taxon>
    </lineage>
</organism>
<comment type="subcellular location">
    <subcellularLocation>
        <location evidence="1 6">Cytoplasm</location>
        <location evidence="1 6">Cytosol</location>
    </subcellularLocation>
</comment>
<evidence type="ECO:0000256" key="2">
    <source>
        <dbReference type="ARBA" id="ARBA00008787"/>
    </source>
</evidence>
<dbReference type="NCBIfam" id="TIGR00208">
    <property type="entry name" value="fliS"/>
    <property type="match status" value="1"/>
</dbReference>
<dbReference type="CDD" id="cd16098">
    <property type="entry name" value="FliS"/>
    <property type="match status" value="1"/>
</dbReference>
<evidence type="ECO:0000256" key="3">
    <source>
        <dbReference type="ARBA" id="ARBA00022490"/>
    </source>
</evidence>